<dbReference type="HOGENOM" id="CLU_962613_0_0_9"/>
<dbReference type="RefSeq" id="WP_015512967.1">
    <property type="nucleotide sequence ID" value="NC_021009.1"/>
</dbReference>
<name>D4J4V0_9FIRM</name>
<reference evidence="2 3" key="2">
    <citation type="submission" date="2010-03" db="EMBL/GenBank/DDBJ databases">
        <authorList>
            <person name="Pajon A."/>
        </authorList>
    </citation>
    <scope>NUCLEOTIDE SEQUENCE [LARGE SCALE GENOMIC DNA]</scope>
    <source>
        <strain evidence="2 3">GD/7</strain>
    </source>
</reference>
<dbReference type="PATRIC" id="fig|717962.3.peg.254"/>
<proteinExistence type="predicted"/>
<dbReference type="Pfam" id="PF14491">
    <property type="entry name" value="DUF4435"/>
    <property type="match status" value="1"/>
</dbReference>
<dbReference type="EMBL" id="FP929038">
    <property type="protein sequence ID" value="CBK79371.1"/>
    <property type="molecule type" value="Genomic_DNA"/>
</dbReference>
<dbReference type="AlphaFoldDB" id="D4J4V0"/>
<evidence type="ECO:0000259" key="1">
    <source>
        <dbReference type="Pfam" id="PF14491"/>
    </source>
</evidence>
<accession>D4J4V0</accession>
<sequence length="303" mass="34886">MKNDLEETVIAAFMNKQPVVLVEGQDDIKFYDNIATLNEKTVDVQAIEMIDGYAEGCEHVCNAMDEISLLIQNDSRLKGYAIGIIDKDVRDYLNEVPSNDNLLILKYYSYETHLITDVTIKRLIEQLTKVPGSLITDHVIDIIKQGFSNQSRELYYFSLEALKKRVDASYQANVEYGEKGGALIGRGGEYKWGLIAHKVTILDQFASRYNINPENLKLIVKGKWYLEAWCDYLIKKVRELHSLCGTEIPKCKYCDAGNEQKCLWRVSSTFQREQIKSLLYSRQFIDKDEVKYISDFMREKLAG</sequence>
<dbReference type="KEGG" id="cct:CC1_04430"/>
<evidence type="ECO:0000313" key="3">
    <source>
        <dbReference type="Proteomes" id="UP000008798"/>
    </source>
</evidence>
<dbReference type="InterPro" id="IPR029492">
    <property type="entry name" value="DUF4435"/>
</dbReference>
<evidence type="ECO:0000313" key="2">
    <source>
        <dbReference type="EMBL" id="CBK79371.1"/>
    </source>
</evidence>
<feature type="domain" description="DUF4435" evidence="1">
    <location>
        <begin position="17"/>
        <end position="150"/>
    </location>
</feature>
<organism evidence="2 3">
    <name type="scientific">Coprococcus catus GD/7</name>
    <dbReference type="NCBI Taxonomy" id="717962"/>
    <lineage>
        <taxon>Bacteria</taxon>
        <taxon>Bacillati</taxon>
        <taxon>Bacillota</taxon>
        <taxon>Clostridia</taxon>
        <taxon>Lachnospirales</taxon>
        <taxon>Lachnospiraceae</taxon>
        <taxon>Coprococcus</taxon>
    </lineage>
</organism>
<gene>
    <name evidence="2" type="ORF">CC1_04430</name>
</gene>
<dbReference type="STRING" id="717962.CC1_04430"/>
<protein>
    <recommendedName>
        <fullName evidence="1">DUF4435 domain-containing protein</fullName>
    </recommendedName>
</protein>
<reference evidence="2 3" key="1">
    <citation type="submission" date="2010-03" db="EMBL/GenBank/DDBJ databases">
        <title>The genome sequence of Coprococcus catus GD/7.</title>
        <authorList>
            <consortium name="metaHIT consortium -- http://www.metahit.eu/"/>
            <person name="Pajon A."/>
            <person name="Turner K."/>
            <person name="Parkhill J."/>
            <person name="Duncan S."/>
            <person name="Flint H."/>
        </authorList>
    </citation>
    <scope>NUCLEOTIDE SEQUENCE [LARGE SCALE GENOMIC DNA]</scope>
    <source>
        <strain evidence="2 3">GD/7</strain>
    </source>
</reference>
<dbReference type="Proteomes" id="UP000008798">
    <property type="component" value="Chromosome"/>
</dbReference>